<dbReference type="InterPro" id="IPR036116">
    <property type="entry name" value="FN3_sf"/>
</dbReference>
<keyword evidence="3" id="KW-0677">Repeat</keyword>
<feature type="transmembrane region" description="Helical" evidence="7">
    <location>
        <begin position="3904"/>
        <end position="3924"/>
    </location>
</feature>
<reference evidence="9 10" key="1">
    <citation type="submission" date="2018-03" db="EMBL/GenBank/DDBJ databases">
        <authorList>
            <person name="Fogelqvist J."/>
        </authorList>
    </citation>
    <scope>NUCLEOTIDE SEQUENCE [LARGE SCALE GENOMIC DNA]</scope>
</reference>
<evidence type="ECO:0000256" key="7">
    <source>
        <dbReference type="SAM" id="Phobius"/>
    </source>
</evidence>
<evidence type="ECO:0000313" key="9">
    <source>
        <dbReference type="EMBL" id="SPR00626.1"/>
    </source>
</evidence>
<feature type="compositionally biased region" description="Low complexity" evidence="6">
    <location>
        <begin position="511"/>
        <end position="522"/>
    </location>
</feature>
<feature type="compositionally biased region" description="Low complexity" evidence="6">
    <location>
        <begin position="352"/>
        <end position="367"/>
    </location>
</feature>
<feature type="compositionally biased region" description="Polar residues" evidence="6">
    <location>
        <begin position="528"/>
        <end position="678"/>
    </location>
</feature>
<dbReference type="Proteomes" id="UP000290189">
    <property type="component" value="Unassembled WGS sequence"/>
</dbReference>
<proteinExistence type="predicted"/>
<feature type="compositionally biased region" description="Basic residues" evidence="6">
    <location>
        <begin position="200"/>
        <end position="212"/>
    </location>
</feature>
<feature type="compositionally biased region" description="Polar residues" evidence="6">
    <location>
        <begin position="3865"/>
        <end position="3874"/>
    </location>
</feature>
<feature type="region of interest" description="Disordered" evidence="6">
    <location>
        <begin position="1450"/>
        <end position="1481"/>
    </location>
</feature>
<evidence type="ECO:0000256" key="2">
    <source>
        <dbReference type="ARBA" id="ARBA00022692"/>
    </source>
</evidence>
<sequence length="3992" mass="415669">MSVRVRCPTVPRVVARRGDAPKNLLSAKRDQVKYTQRGIDPHGVRSARGAHFLFVRALAVVVIGPEFSGGGAWHQRQAGASSTRDVSSGTGASLAMTVANNMKGTVLLVAVLGAICLMTMASGAASTSRRRTTLLHPATTRRVTTRKKATTAKMSTRKPTTKKLSTKKQTTKKPTTKKQTTKKQTTKKQTTRKPTTMKKQTTKKATTRKATTRKPTTMKKQTTKKPTTKKQTTMKKQTTRKATTRKPTTMKKQTTKKQTTRKPTTMKKQTTKKPTTKKQTTMKKQTTKKQTTRKPTTMKKQTTKKPTTKKQTTMKKQTTRKPTTMKKQTTKKPTTKKQTTMKKQTTKKATTRKPTTMKKQTTKKATTGHAPTVKKQTTRKPTTMKKQTTKKQTTRKPTTMKKQTTKKQTTKRKTTRKPTTMKRQTTKKQTTGRAPTVKKQTTRKQTTKKQTTKKQTTGRAPSVKKQTTKKQTTGRAPSVKKQTTKKQTTGRAPSVKKQTTRKQSTGRAPTGKKLTTKKLTTGRAPSVKKQTTIKGPSMKKQTTIKGPSMKKQTTIKGPSVKKQTTIKGPSMKKQTTIKGPSMKKQTTIKGPSVKKQTTIKGPSMKKQSTVKGPSMKRQSTIKGPSMKKQSTIKGPSMKKQSTIKGPSMKKQTTIKGPSMKKQSTIKGPSMKKQSTMKGQSMKRPATMLGPSLKKQSTMKAPSMKKQSTMKGQSMKRPATMLGPSMKKPTTMKGPSMKRPATMQGPSMKKQSTVKGPSMRKPMTMKGPTMAPPPKVMWTTPKIGATLKMPPPPGSDTINVRVPTMPGMTPPASLLDAIDSCYYCVPMAMSGDQFLNQTSSAVADLLTSLATVVDLDKMVGVPGALPRMLRLRNETLFGTLAYLRGTVMQHKTIPTPQAWAMQVVARAMGTTNPTTTMMSPTAMSDVSLQLFVIGAVQSVLHAQYLPCKAQGFPQCPGGHGDFFDPTTCLLQNATLFGAPAGTPLMTRGLFLTRLLNRVKSSPVFKYSATVDAIMQAVLKGGNFDASSAKPIMFDSFPEPAWIATEFTRAGATPDVANGVAAAWNDALMNVNGMICGFMQPYTILNATVIDQMFGSGATSCQPWAMPLQALKTMAGMYISNLIPESANVSIAAAVRGSSALLDKAAGEGPIRPSLFAIPVGNLTRWFAPWVGAAGAPVVARALSLGWANPCDQGNPQVKVALALVLNKTATPDLRSRDYLTSLQAYAYARLPAVKRVYPTLRADDVAGGVVVADFDRALPAWLRSLSYLNTTSSAFVEMLPSKYDCWMALLYAPASAPLAPATIASFCAMVVPLLTNSTGVGSVPPGCQTGGGGPSGAPPLFPIPPMMMPNGAGGMPMPTPGPGGFPMPTPGPGGFPMPTPGPGGFPMPSPGPSGGSVMGPAPFGSPMPSAGGLFGPSPSPAPLTGGSLLGPAPSPMPTLRPARRRLLQLVGPSSAPTPLPSRLDASPAPSGQIPMPTPGPGGFPMPTPGPGGFPMPTPGPGGFPMPTPGPGGMPAPGGSCPTGPRFYDPMYGLCVQGATGRAFYARLTAGLAANLALVQASRVPMPSAPADFKPVLMSGACRLDADNRIMSATACLFAYLNTSHPVREVVPGIEWAFSEYVAAGLSAAEASTAAFALELALNDVAFTCDGYQASGAYPAPQCLDISAPILISKTSAALGAMLTPDQLYQASTRFPSYGVGTVDYPSVRSIAPLRNVLTDLYVNPMRPTPIPDALVAAVAAAMVNVWASVPRKLCTLVATTPPTMPPMGGDGGTGSSAAAPVPYIVGSVTTTSTQSQSATFAFNAAQVGGASFSSLSMTTPLFMPGMTTTTTMYALMPQVKYWPLDAYGQRTFLGRQYESGAWIGLGACTPGGACTVSVGGLASSTPYNFCFQVVQNPGWTTSNSTCVQASTLKDAFACAASIYNATSSCNLLAPGQTLATFDAVSAYQALSQFNCFFLYYDAHALACVNAALGAAACMGADSDAIAALVKKDCTLSMSWARNSSMVCTAATYMNATLYGHQCGATVAALASTSTYIGAGTPVMPPATTTPTTSMMMTTGGGSPMPTSPAQWQAGSCQNGYLMYTGLSSACSNANCDPDRSFASTCTSATVPAAMTAACRAALQTHLQQCLRGKLAISTGDTSHLNSLIFSYGQALNTFDQCGMYVPYVRATCGIAAPYSAFPTATCTPMCSSVLDQWVRQCLILYTVASVDATSLLAYQTKCHTDNSLVTVAAPVATAPTGASSLLTWSDASGLSPVTYQVFRQTTDAYGNIVTQSVSGMLAVRSFDLQYVVPAGTTATFYVQTFYKGGSSGLLSSSAPSTTVTYTAPNLALARLPPAQVTAADTGSITILVQGLPADLLNLVVVLTNTATQQVLTFLFTDATPYKTLSNSKMAPNTNYLVQVQCNAASAKLYTALSAPVPASTKPATPTQVTSVTPGTCTSTSCSFTIGVPAVSTGGARPASCILSYGTGLTAGCPCPTPGANAVCNLLSLAPSTSYSVTVAVMDVNGGQSAASNAVQVTTAGVQAQVTSFVANDPTGRNSQWAPGDTMTVAFSASANGQLPYLYGVDLATGLIGAAFTGLNLNQTWASASTAVLYVLGGSAATAPQINRACASALPQKPGTPLTPTCAVLTGTFGSYIPPFVAPTTKAGAAPAPGSATVTVRLYSTTVVTVSRFTWVPLIQAFSVQSRVLSTSPTAVVAATCSSINGQLKYGDQQAGASVTLPTVLASKLLSTLKAIKYTGAGRFYGADVITCTVSDGGNQLASVSISANVLFVKSSPSINLTSATTMPSGALTPVPAFTISAPDAENNTVEVTLTASEGPYTAPAGTRLSTLLFASGSADPRLTYTPAFGTEARQLVVKGVLPNVLAALRGLSFRTTEYGAVPADALSVRVVDTFSEVPDYQDVAVAAQLIKLTPNCGAVVAPLLASAKFDMVGQALAVLLTFNSTLGVRLSTVLDCAAVVNATGLPLLGAGPTCQVQAYNAIRITLGTKATCAVGNVLGVVANSPELLACPGSSKYALGAAPITAPASVAAPVVQAVLGAASLSIGQTLSLTATGSNGFARPLACIWTATNGLVLVAAPGDSCTVTAAPSATQLTPGSSYTVGVVMSNVFGAVSAERDTVVTVSNYAIPLVYAVGPSSYTITKASPAFRIVVGTDVPFARARFAWRGAGLPASAADGNNFVVVRPSLLSASQSPYSWTCVVSSAPGVNNSATFTVTLAASPLVVGIVGGQQRQVFANSAVTLDGSVSVDPDTGSNAALTFAWSVYDSNGNAAVTPAGAPITLSANPVVTLAAGTLAAGTYSVYLEVSDASTGRDDIAFQSVQIVSQPIPVITITNPPGVVGPAGTVKATALVSVVQSDGTTIPSWQTSCRFAWTYASGAVTGVAVSSGQSVFVTSGDAQYAGLVAFTSGATLQFTVAVTCQDVAAAGTAYFNVAVNAPPSSGTVTVSPPVVQLGSPVAVTATNWVDDTTVNLQYSFGFYKATAGGQVNAIELVTSSSVSSASLMLPAGNTTVYARICDSQAACTERTSVVVVQNVQLTYNGVTGLIANATCDRVCNMAATFQSSNPTITTAMNDALALCQKKVDPVTLCSSVQAMTVSPTMPVSQALQMQTTLVQNAFQMTEAQLGQVWFALDKFLAVGNASKGAGRRLLGVTLLDVLVFARFQNGDQVIQAATPSTVLSTIYRWTAYEQSTNATRRWVALWPPTAFSVDIGAMFPTMQANTLNMSIPATAFPAGYASNVYVFAIVETTNAFAQSMAATADIIAPVSPVIQYGVMTTASYTPLASSSMSVGVTLPIAAGSCPPATACTFACRAFNNGTQRWDNATSVVTTLVTPREITCQSSLSTAYLAAYRVVGPPRKTLVTTRTPQAATTKRAAASTQARTPAAAPQTSQEGSGAQPGGAIAGAIIAAAALIGIVILCWRRHQRRKRRAQQMMAQAPPQNPPPQPPMAMPMGQPAVAYVQGASMNNGAVPVVYLAQPPIIQVQQMRQ</sequence>
<dbReference type="SUPFAM" id="SSF49265">
    <property type="entry name" value="Fibronectin type III"/>
    <property type="match status" value="1"/>
</dbReference>
<evidence type="ECO:0000259" key="8">
    <source>
        <dbReference type="PROSITE" id="PS50853"/>
    </source>
</evidence>
<feature type="region of interest" description="Disordered" evidence="6">
    <location>
        <begin position="141"/>
        <end position="774"/>
    </location>
</feature>
<dbReference type="EMBL" id="OVEO01000014">
    <property type="protein sequence ID" value="SPR00626.1"/>
    <property type="molecule type" value="Genomic_DNA"/>
</dbReference>
<evidence type="ECO:0000256" key="6">
    <source>
        <dbReference type="SAM" id="MobiDB-lite"/>
    </source>
</evidence>
<dbReference type="GO" id="GO:0006816">
    <property type="term" value="P:calcium ion transport"/>
    <property type="evidence" value="ECO:0007669"/>
    <property type="project" value="TreeGrafter"/>
</dbReference>
<evidence type="ECO:0000256" key="1">
    <source>
        <dbReference type="ARBA" id="ARBA00004370"/>
    </source>
</evidence>
<dbReference type="Pfam" id="PF02010">
    <property type="entry name" value="REJ"/>
    <property type="match status" value="1"/>
</dbReference>
<feature type="region of interest" description="Disordered" evidence="6">
    <location>
        <begin position="3865"/>
        <end position="3902"/>
    </location>
</feature>
<dbReference type="GO" id="GO:0005886">
    <property type="term" value="C:plasma membrane"/>
    <property type="evidence" value="ECO:0007669"/>
    <property type="project" value="TreeGrafter"/>
</dbReference>
<feature type="compositionally biased region" description="Low complexity" evidence="6">
    <location>
        <begin position="3877"/>
        <end position="3899"/>
    </location>
</feature>
<feature type="compositionally biased region" description="Polar residues" evidence="6">
    <location>
        <begin position="693"/>
        <end position="711"/>
    </location>
</feature>
<dbReference type="PANTHER" id="PTHR46730">
    <property type="entry name" value="POLYCYSTIN-1"/>
    <property type="match status" value="1"/>
</dbReference>
<feature type="domain" description="Fibronectin type-III" evidence="8">
    <location>
        <begin position="2229"/>
        <end position="2328"/>
    </location>
</feature>
<evidence type="ECO:0000256" key="5">
    <source>
        <dbReference type="ARBA" id="ARBA00023136"/>
    </source>
</evidence>
<accession>A0A3P3YK99</accession>
<comment type="subcellular location">
    <subcellularLocation>
        <location evidence="1">Membrane</location>
    </subcellularLocation>
</comment>
<keyword evidence="5 7" id="KW-0472">Membrane</keyword>
<feature type="compositionally biased region" description="Basic residues" evidence="6">
    <location>
        <begin position="403"/>
        <end position="426"/>
    </location>
</feature>
<organism evidence="9 10">
    <name type="scientific">Plasmodiophora brassicae</name>
    <name type="common">Clubroot disease agent</name>
    <dbReference type="NCBI Taxonomy" id="37360"/>
    <lineage>
        <taxon>Eukaryota</taxon>
        <taxon>Sar</taxon>
        <taxon>Rhizaria</taxon>
        <taxon>Endomyxa</taxon>
        <taxon>Phytomyxea</taxon>
        <taxon>Plasmodiophorida</taxon>
        <taxon>Plasmodiophoridae</taxon>
        <taxon>Plasmodiophora</taxon>
    </lineage>
</organism>
<keyword evidence="9" id="KW-0496">Mitochondrion</keyword>
<feature type="region of interest" description="Disordered" evidence="6">
    <location>
        <begin position="1409"/>
        <end position="1438"/>
    </location>
</feature>
<protein>
    <recommendedName>
        <fullName evidence="8">Fibronectin type-III domain-containing protein</fullName>
    </recommendedName>
</protein>
<dbReference type="PROSITE" id="PS50853">
    <property type="entry name" value="FN3"/>
    <property type="match status" value="2"/>
</dbReference>
<feature type="compositionally biased region" description="Low complexity" evidence="6">
    <location>
        <begin position="309"/>
        <end position="327"/>
    </location>
</feature>
<evidence type="ECO:0000313" key="10">
    <source>
        <dbReference type="Proteomes" id="UP000290189"/>
    </source>
</evidence>
<gene>
    <name evidence="9" type="ORF">PLBR_LOCUS7841</name>
</gene>
<name>A0A3P3YK99_PLABS</name>
<dbReference type="InterPro" id="IPR002859">
    <property type="entry name" value="PKD/REJ-like"/>
</dbReference>
<feature type="domain" description="Fibronectin type-III" evidence="8">
    <location>
        <begin position="2427"/>
        <end position="2524"/>
    </location>
</feature>
<keyword evidence="2 7" id="KW-0812">Transmembrane</keyword>
<geneLocation type="mitochondrion" evidence="9"/>
<feature type="compositionally biased region" description="Basic residues" evidence="6">
    <location>
        <begin position="440"/>
        <end position="452"/>
    </location>
</feature>
<evidence type="ECO:0000256" key="4">
    <source>
        <dbReference type="ARBA" id="ARBA00022989"/>
    </source>
</evidence>
<evidence type="ECO:0000256" key="3">
    <source>
        <dbReference type="ARBA" id="ARBA00022737"/>
    </source>
</evidence>
<feature type="transmembrane region" description="Helical" evidence="7">
    <location>
        <begin position="106"/>
        <end position="125"/>
    </location>
</feature>
<dbReference type="GO" id="GO:0005261">
    <property type="term" value="F:monoatomic cation channel activity"/>
    <property type="evidence" value="ECO:0007669"/>
    <property type="project" value="TreeGrafter"/>
</dbReference>
<feature type="compositionally biased region" description="Basic residues" evidence="6">
    <location>
        <begin position="143"/>
        <end position="191"/>
    </location>
</feature>
<keyword evidence="4 7" id="KW-1133">Transmembrane helix</keyword>
<dbReference type="InterPro" id="IPR003961">
    <property type="entry name" value="FN3_dom"/>
</dbReference>
<dbReference type="PANTHER" id="PTHR46730:SF1">
    <property type="entry name" value="PLAT DOMAIN-CONTAINING PROTEIN"/>
    <property type="match status" value="1"/>
</dbReference>